<dbReference type="EnsemblPlants" id="AET1Gv20760400.2">
    <property type="protein sequence ID" value="AET1Gv20760400.2"/>
    <property type="gene ID" value="AET1Gv20760400"/>
</dbReference>
<dbReference type="AlphaFoldDB" id="A0A452ZGF7"/>
<evidence type="ECO:0000313" key="4">
    <source>
        <dbReference type="Proteomes" id="UP000015105"/>
    </source>
</evidence>
<name>A0A452ZGF7_AEGTS</name>
<evidence type="ECO:0000313" key="3">
    <source>
        <dbReference type="EnsemblPlants" id="AET1Gv20760400.2"/>
    </source>
</evidence>
<dbReference type="Pfam" id="PF00011">
    <property type="entry name" value="HSP20"/>
    <property type="match status" value="1"/>
</dbReference>
<proteinExistence type="predicted"/>
<feature type="region of interest" description="Disordered" evidence="1">
    <location>
        <begin position="102"/>
        <end position="168"/>
    </location>
</feature>
<feature type="compositionally biased region" description="Basic residues" evidence="1">
    <location>
        <begin position="102"/>
        <end position="118"/>
    </location>
</feature>
<organism evidence="3 4">
    <name type="scientific">Aegilops tauschii subsp. strangulata</name>
    <name type="common">Goatgrass</name>
    <dbReference type="NCBI Taxonomy" id="200361"/>
    <lineage>
        <taxon>Eukaryota</taxon>
        <taxon>Viridiplantae</taxon>
        <taxon>Streptophyta</taxon>
        <taxon>Embryophyta</taxon>
        <taxon>Tracheophyta</taxon>
        <taxon>Spermatophyta</taxon>
        <taxon>Magnoliopsida</taxon>
        <taxon>Liliopsida</taxon>
        <taxon>Poales</taxon>
        <taxon>Poaceae</taxon>
        <taxon>BOP clade</taxon>
        <taxon>Pooideae</taxon>
        <taxon>Triticodae</taxon>
        <taxon>Triticeae</taxon>
        <taxon>Triticinae</taxon>
        <taxon>Aegilops</taxon>
    </lineage>
</organism>
<dbReference type="Gramene" id="AET1Gv20760400.2">
    <property type="protein sequence ID" value="AET1Gv20760400.2"/>
    <property type="gene ID" value="AET1Gv20760400"/>
</dbReference>
<sequence length="216" mass="23961">PYYITRAPSSRPPQSPALPAFDPHQPASADAAASDRGPGRRRRAQVVHVAAGEHLHGVPQVPRRRRRRQGRVRGGLPVQPLPVRQVLRPGRRVPHVGVRVGRAARRAPPRRPDHRRLGRERLRVPPQSRHTRWKEVRGGGERRRRKGGGRERAVAGAAGGRPGLARRPVGWEHGFVRRVELPEDADGGRVEAYFDDGAGSLEIKVPKRSSDAHQQA</sequence>
<reference evidence="3" key="3">
    <citation type="journal article" date="2017" name="Nature">
        <title>Genome sequence of the progenitor of the wheat D genome Aegilops tauschii.</title>
        <authorList>
            <person name="Luo M.C."/>
            <person name="Gu Y.Q."/>
            <person name="Puiu D."/>
            <person name="Wang H."/>
            <person name="Twardziok S.O."/>
            <person name="Deal K.R."/>
            <person name="Huo N."/>
            <person name="Zhu T."/>
            <person name="Wang L."/>
            <person name="Wang Y."/>
            <person name="McGuire P.E."/>
            <person name="Liu S."/>
            <person name="Long H."/>
            <person name="Ramasamy R.K."/>
            <person name="Rodriguez J.C."/>
            <person name="Van S.L."/>
            <person name="Yuan L."/>
            <person name="Wang Z."/>
            <person name="Xia Z."/>
            <person name="Xiao L."/>
            <person name="Anderson O.D."/>
            <person name="Ouyang S."/>
            <person name="Liang Y."/>
            <person name="Zimin A.V."/>
            <person name="Pertea G."/>
            <person name="Qi P."/>
            <person name="Bennetzen J.L."/>
            <person name="Dai X."/>
            <person name="Dawson M.W."/>
            <person name="Muller H.G."/>
            <person name="Kugler K."/>
            <person name="Rivarola-Duarte L."/>
            <person name="Spannagl M."/>
            <person name="Mayer K.F.X."/>
            <person name="Lu F.H."/>
            <person name="Bevan M.W."/>
            <person name="Leroy P."/>
            <person name="Li P."/>
            <person name="You F.M."/>
            <person name="Sun Q."/>
            <person name="Liu Z."/>
            <person name="Lyons E."/>
            <person name="Wicker T."/>
            <person name="Salzberg S.L."/>
            <person name="Devos K.M."/>
            <person name="Dvorak J."/>
        </authorList>
    </citation>
    <scope>NUCLEOTIDE SEQUENCE [LARGE SCALE GENOMIC DNA]</scope>
    <source>
        <strain evidence="3">cv. AL8/78</strain>
    </source>
</reference>
<dbReference type="InterPro" id="IPR008978">
    <property type="entry name" value="HSP20-like_chaperone"/>
</dbReference>
<evidence type="ECO:0000256" key="1">
    <source>
        <dbReference type="SAM" id="MobiDB-lite"/>
    </source>
</evidence>
<feature type="domain" description="SHSP" evidence="2">
    <location>
        <begin position="174"/>
        <end position="213"/>
    </location>
</feature>
<feature type="compositionally biased region" description="Basic residues" evidence="1">
    <location>
        <begin position="62"/>
        <end position="71"/>
    </location>
</feature>
<dbReference type="SUPFAM" id="SSF49764">
    <property type="entry name" value="HSP20-like chaperones"/>
    <property type="match status" value="1"/>
</dbReference>
<dbReference type="InterPro" id="IPR002068">
    <property type="entry name" value="A-crystallin/Hsp20_dom"/>
</dbReference>
<feature type="region of interest" description="Disordered" evidence="1">
    <location>
        <begin position="1"/>
        <end position="77"/>
    </location>
</feature>
<accession>A0A452ZGF7</accession>
<evidence type="ECO:0000259" key="2">
    <source>
        <dbReference type="Pfam" id="PF00011"/>
    </source>
</evidence>
<protein>
    <recommendedName>
        <fullName evidence="2">SHSP domain-containing protein</fullName>
    </recommendedName>
</protein>
<reference evidence="3" key="5">
    <citation type="journal article" date="2021" name="G3 (Bethesda)">
        <title>Aegilops tauschii genome assembly Aet v5.0 features greater sequence contiguity and improved annotation.</title>
        <authorList>
            <person name="Wang L."/>
            <person name="Zhu T."/>
            <person name="Rodriguez J.C."/>
            <person name="Deal K.R."/>
            <person name="Dubcovsky J."/>
            <person name="McGuire P.E."/>
            <person name="Lux T."/>
            <person name="Spannagl M."/>
            <person name="Mayer K.F.X."/>
            <person name="Baldrich P."/>
            <person name="Meyers B.C."/>
            <person name="Huo N."/>
            <person name="Gu Y.Q."/>
            <person name="Zhou H."/>
            <person name="Devos K.M."/>
            <person name="Bennetzen J.L."/>
            <person name="Unver T."/>
            <person name="Budak H."/>
            <person name="Gulick P.J."/>
            <person name="Galiba G."/>
            <person name="Kalapos B."/>
            <person name="Nelson D.R."/>
            <person name="Li P."/>
            <person name="You F.M."/>
            <person name="Luo M.C."/>
            <person name="Dvorak J."/>
        </authorList>
    </citation>
    <scope>NUCLEOTIDE SEQUENCE [LARGE SCALE GENOMIC DNA]</scope>
    <source>
        <strain evidence="3">cv. AL8/78</strain>
    </source>
</reference>
<reference evidence="4" key="2">
    <citation type="journal article" date="2017" name="Nat. Plants">
        <title>The Aegilops tauschii genome reveals multiple impacts of transposons.</title>
        <authorList>
            <person name="Zhao G."/>
            <person name="Zou C."/>
            <person name="Li K."/>
            <person name="Wang K."/>
            <person name="Li T."/>
            <person name="Gao L."/>
            <person name="Zhang X."/>
            <person name="Wang H."/>
            <person name="Yang Z."/>
            <person name="Liu X."/>
            <person name="Jiang W."/>
            <person name="Mao L."/>
            <person name="Kong X."/>
            <person name="Jiao Y."/>
            <person name="Jia J."/>
        </authorList>
    </citation>
    <scope>NUCLEOTIDE SEQUENCE [LARGE SCALE GENOMIC DNA]</scope>
    <source>
        <strain evidence="4">cv. AL8/78</strain>
    </source>
</reference>
<dbReference type="Proteomes" id="UP000015105">
    <property type="component" value="Chromosome 1D"/>
</dbReference>
<reference evidence="4" key="1">
    <citation type="journal article" date="2014" name="Science">
        <title>Ancient hybridizations among the ancestral genomes of bread wheat.</title>
        <authorList>
            <consortium name="International Wheat Genome Sequencing Consortium,"/>
            <person name="Marcussen T."/>
            <person name="Sandve S.R."/>
            <person name="Heier L."/>
            <person name="Spannagl M."/>
            <person name="Pfeifer M."/>
            <person name="Jakobsen K.S."/>
            <person name="Wulff B.B."/>
            <person name="Steuernagel B."/>
            <person name="Mayer K.F."/>
            <person name="Olsen O.A."/>
        </authorList>
    </citation>
    <scope>NUCLEOTIDE SEQUENCE [LARGE SCALE GENOMIC DNA]</scope>
    <source>
        <strain evidence="4">cv. AL8/78</strain>
    </source>
</reference>
<reference evidence="3" key="4">
    <citation type="submission" date="2019-03" db="UniProtKB">
        <authorList>
            <consortium name="EnsemblPlants"/>
        </authorList>
    </citation>
    <scope>IDENTIFICATION</scope>
</reference>
<keyword evidence="4" id="KW-1185">Reference proteome</keyword>